<feature type="transmembrane region" description="Helical" evidence="1">
    <location>
        <begin position="65"/>
        <end position="83"/>
    </location>
</feature>
<dbReference type="NCBIfam" id="TIGR03082">
    <property type="entry name" value="Gneg_AbrB_dup"/>
    <property type="match status" value="1"/>
</dbReference>
<dbReference type="RefSeq" id="WP_176731724.1">
    <property type="nucleotide sequence ID" value="NZ_FMHV01000002.1"/>
</dbReference>
<feature type="transmembrane region" description="Helical" evidence="1">
    <location>
        <begin position="20"/>
        <end position="53"/>
    </location>
</feature>
<sequence>MSAPGDSAGRFGRFLPPGLPALLGGLAGGTLLTLLHVPAGGIVGAVAGSAAVSTVRARPPVPAQVRLIGMILLGCAAGIRLQPQTLQTLLHLAVPLLASVAAMLLVDGLLAALLTKKYGIDPVTALLACAPGGVSEIAVVAEQVGARSGIVIAVHVVRVLIVVLVALPLLIAILGPA</sequence>
<dbReference type="STRING" id="568872.GA0070624_3314"/>
<keyword evidence="1" id="KW-0812">Transmembrane</keyword>
<dbReference type="PANTHER" id="PTHR38457:SF1">
    <property type="entry name" value="REGULATOR ABRB-RELATED"/>
    <property type="match status" value="1"/>
</dbReference>
<gene>
    <name evidence="2" type="ORF">GA0070624_3314</name>
</gene>
<dbReference type="InterPro" id="IPR017516">
    <property type="entry name" value="AbrB_dup"/>
</dbReference>
<proteinExistence type="predicted"/>
<feature type="transmembrane region" description="Helical" evidence="1">
    <location>
        <begin position="150"/>
        <end position="174"/>
    </location>
</feature>
<dbReference type="PANTHER" id="PTHR38457">
    <property type="entry name" value="REGULATOR ABRB-RELATED"/>
    <property type="match status" value="1"/>
</dbReference>
<name>A0A1C6SAQ3_9ACTN</name>
<dbReference type="Proteomes" id="UP000199413">
    <property type="component" value="Unassembled WGS sequence"/>
</dbReference>
<evidence type="ECO:0008006" key="4">
    <source>
        <dbReference type="Google" id="ProtNLM"/>
    </source>
</evidence>
<dbReference type="InterPro" id="IPR007820">
    <property type="entry name" value="AbrB_fam"/>
</dbReference>
<dbReference type="EMBL" id="FMHV01000002">
    <property type="protein sequence ID" value="SCL26486.1"/>
    <property type="molecule type" value="Genomic_DNA"/>
</dbReference>
<dbReference type="AlphaFoldDB" id="A0A1C6SAQ3"/>
<organism evidence="2 3">
    <name type="scientific">Micromonospora rhizosphaerae</name>
    <dbReference type="NCBI Taxonomy" id="568872"/>
    <lineage>
        <taxon>Bacteria</taxon>
        <taxon>Bacillati</taxon>
        <taxon>Actinomycetota</taxon>
        <taxon>Actinomycetes</taxon>
        <taxon>Micromonosporales</taxon>
        <taxon>Micromonosporaceae</taxon>
        <taxon>Micromonospora</taxon>
    </lineage>
</organism>
<evidence type="ECO:0000313" key="2">
    <source>
        <dbReference type="EMBL" id="SCL26486.1"/>
    </source>
</evidence>
<reference evidence="3" key="1">
    <citation type="submission" date="2016-06" db="EMBL/GenBank/DDBJ databases">
        <authorList>
            <person name="Varghese N."/>
            <person name="Submissions Spin"/>
        </authorList>
    </citation>
    <scope>NUCLEOTIDE SEQUENCE [LARGE SCALE GENOMIC DNA]</scope>
    <source>
        <strain evidence="3">DSM 45431</strain>
    </source>
</reference>
<accession>A0A1C6SAQ3</accession>
<dbReference type="GO" id="GO:0016020">
    <property type="term" value="C:membrane"/>
    <property type="evidence" value="ECO:0007669"/>
    <property type="project" value="InterPro"/>
</dbReference>
<dbReference type="GO" id="GO:0010468">
    <property type="term" value="P:regulation of gene expression"/>
    <property type="evidence" value="ECO:0007669"/>
    <property type="project" value="InterPro"/>
</dbReference>
<protein>
    <recommendedName>
        <fullName evidence="4">Membrane protein AbrB duplication</fullName>
    </recommendedName>
</protein>
<dbReference type="Pfam" id="PF05145">
    <property type="entry name" value="AbrB"/>
    <property type="match status" value="1"/>
</dbReference>
<feature type="transmembrane region" description="Helical" evidence="1">
    <location>
        <begin position="89"/>
        <end position="113"/>
    </location>
</feature>
<keyword evidence="1" id="KW-0472">Membrane</keyword>
<evidence type="ECO:0000256" key="1">
    <source>
        <dbReference type="SAM" id="Phobius"/>
    </source>
</evidence>
<keyword evidence="1" id="KW-1133">Transmembrane helix</keyword>
<keyword evidence="3" id="KW-1185">Reference proteome</keyword>
<evidence type="ECO:0000313" key="3">
    <source>
        <dbReference type="Proteomes" id="UP000199413"/>
    </source>
</evidence>